<accession>A0A927BXY0</accession>
<keyword evidence="3 5" id="KW-0012">Acyltransferase</keyword>
<dbReference type="CDD" id="cd07989">
    <property type="entry name" value="LPLAT_AGPAT-like"/>
    <property type="match status" value="1"/>
</dbReference>
<name>A0A927BXY0_9GAMM</name>
<sequence>MLITFFFSVTGILLSPLLGQYNTGRYFVIGNFLIMKWLRLCCGVKLVVEGQLPTPNHPYVVIVNHQSQWETFFLQWFLYPVATVLKKELLSIPFFGHALKTMQAIGIDRSKPREAIKQTLEQGIDRLDKGYNLLIFPEGTRSPHGQLGNFARGGANIAIRAEKAIIPIAHNAGKCWPSKSRIIYPGTVTLVVGQPVATADRDPRAITQEIQDWIAEQCQRIG</sequence>
<dbReference type="Proteomes" id="UP000610558">
    <property type="component" value="Unassembled WGS sequence"/>
</dbReference>
<evidence type="ECO:0000256" key="2">
    <source>
        <dbReference type="ARBA" id="ARBA00022679"/>
    </source>
</evidence>
<dbReference type="SMART" id="SM00563">
    <property type="entry name" value="PlsC"/>
    <property type="match status" value="1"/>
</dbReference>
<evidence type="ECO:0000256" key="1">
    <source>
        <dbReference type="ARBA" id="ARBA00005189"/>
    </source>
</evidence>
<keyword evidence="6" id="KW-1185">Reference proteome</keyword>
<organism evidence="5 6">
    <name type="scientific">Spongiibacter pelagi</name>
    <dbReference type="NCBI Taxonomy" id="2760804"/>
    <lineage>
        <taxon>Bacteria</taxon>
        <taxon>Pseudomonadati</taxon>
        <taxon>Pseudomonadota</taxon>
        <taxon>Gammaproteobacteria</taxon>
        <taxon>Cellvibrionales</taxon>
        <taxon>Spongiibacteraceae</taxon>
        <taxon>Spongiibacter</taxon>
    </lineage>
</organism>
<gene>
    <name evidence="5" type="ORF">IB286_01155</name>
</gene>
<evidence type="ECO:0000259" key="4">
    <source>
        <dbReference type="SMART" id="SM00563"/>
    </source>
</evidence>
<dbReference type="SUPFAM" id="SSF69593">
    <property type="entry name" value="Glycerol-3-phosphate (1)-acyltransferase"/>
    <property type="match status" value="1"/>
</dbReference>
<evidence type="ECO:0000313" key="5">
    <source>
        <dbReference type="EMBL" id="MBD2857595.1"/>
    </source>
</evidence>
<evidence type="ECO:0000313" key="6">
    <source>
        <dbReference type="Proteomes" id="UP000610558"/>
    </source>
</evidence>
<dbReference type="AlphaFoldDB" id="A0A927BXY0"/>
<reference evidence="5" key="1">
    <citation type="submission" date="2020-09" db="EMBL/GenBank/DDBJ databases">
        <authorList>
            <person name="Yoon J.-W."/>
        </authorList>
    </citation>
    <scope>NUCLEOTIDE SEQUENCE</scope>
    <source>
        <strain evidence="5">KMU-158</strain>
    </source>
</reference>
<protein>
    <submittedName>
        <fullName evidence="5">1-acyl-sn-glycerol-3-phosphate acyltransferase</fullName>
    </submittedName>
</protein>
<dbReference type="RefSeq" id="WP_190761826.1">
    <property type="nucleotide sequence ID" value="NZ_JACXLD010000001.1"/>
</dbReference>
<feature type="domain" description="Phospholipid/glycerol acyltransferase" evidence="4">
    <location>
        <begin position="59"/>
        <end position="173"/>
    </location>
</feature>
<comment type="caution">
    <text evidence="5">The sequence shown here is derived from an EMBL/GenBank/DDBJ whole genome shotgun (WGS) entry which is preliminary data.</text>
</comment>
<dbReference type="GO" id="GO:0003841">
    <property type="term" value="F:1-acylglycerol-3-phosphate O-acyltransferase activity"/>
    <property type="evidence" value="ECO:0007669"/>
    <property type="project" value="TreeGrafter"/>
</dbReference>
<keyword evidence="2" id="KW-0808">Transferase</keyword>
<dbReference type="PANTHER" id="PTHR10434">
    <property type="entry name" value="1-ACYL-SN-GLYCEROL-3-PHOSPHATE ACYLTRANSFERASE"/>
    <property type="match status" value="1"/>
</dbReference>
<proteinExistence type="predicted"/>
<dbReference type="InterPro" id="IPR002123">
    <property type="entry name" value="Plipid/glycerol_acylTrfase"/>
</dbReference>
<evidence type="ECO:0000256" key="3">
    <source>
        <dbReference type="ARBA" id="ARBA00023315"/>
    </source>
</evidence>
<dbReference type="PANTHER" id="PTHR10434:SF40">
    <property type="entry name" value="1-ACYL-SN-GLYCEROL-3-PHOSPHATE ACYLTRANSFERASE"/>
    <property type="match status" value="1"/>
</dbReference>
<comment type="pathway">
    <text evidence="1">Lipid metabolism.</text>
</comment>
<dbReference type="Pfam" id="PF01553">
    <property type="entry name" value="Acyltransferase"/>
    <property type="match status" value="1"/>
</dbReference>
<dbReference type="GO" id="GO:0006654">
    <property type="term" value="P:phosphatidic acid biosynthetic process"/>
    <property type="evidence" value="ECO:0007669"/>
    <property type="project" value="TreeGrafter"/>
</dbReference>
<dbReference type="EMBL" id="JACXLD010000001">
    <property type="protein sequence ID" value="MBD2857595.1"/>
    <property type="molecule type" value="Genomic_DNA"/>
</dbReference>